<keyword evidence="1" id="KW-0175">Coiled coil</keyword>
<dbReference type="CDD" id="cd17470">
    <property type="entry name" value="T3SS_Flik_C"/>
    <property type="match status" value="1"/>
</dbReference>
<dbReference type="Gene3D" id="3.30.750.140">
    <property type="match status" value="1"/>
</dbReference>
<dbReference type="STRING" id="1795632.TH606_08460"/>
<dbReference type="Pfam" id="PF02120">
    <property type="entry name" value="Flg_hook"/>
    <property type="match status" value="1"/>
</dbReference>
<dbReference type="InterPro" id="IPR052563">
    <property type="entry name" value="FliK"/>
</dbReference>
<evidence type="ECO:0000313" key="3">
    <source>
        <dbReference type="EMBL" id="OAG27132.1"/>
    </source>
</evidence>
<evidence type="ECO:0000259" key="2">
    <source>
        <dbReference type="Pfam" id="PF02120"/>
    </source>
</evidence>
<dbReference type="Proteomes" id="UP000076964">
    <property type="component" value="Unassembled WGS sequence"/>
</dbReference>
<dbReference type="EMBL" id="LSFI01000039">
    <property type="protein sequence ID" value="OAG27132.1"/>
    <property type="molecule type" value="Genomic_DNA"/>
</dbReference>
<evidence type="ECO:0000256" key="1">
    <source>
        <dbReference type="SAM" id="Coils"/>
    </source>
</evidence>
<keyword evidence="4" id="KW-1185">Reference proteome</keyword>
<protein>
    <recommendedName>
        <fullName evidence="2">Flagellar hook-length control protein-like C-terminal domain-containing protein</fullName>
    </recommendedName>
</protein>
<reference evidence="3 4" key="1">
    <citation type="submission" date="2016-02" db="EMBL/GenBank/DDBJ databases">
        <title>Draft genome sequence of Thermodesulfatator sp. S606.</title>
        <authorList>
            <person name="Lai Q."/>
            <person name="Cao J."/>
            <person name="Dupont S."/>
            <person name="Shao Z."/>
            <person name="Jebbar M."/>
            <person name="Alain K."/>
        </authorList>
    </citation>
    <scope>NUCLEOTIDE SEQUENCE [LARGE SCALE GENOMIC DNA]</scope>
    <source>
        <strain evidence="3 4">S606</strain>
    </source>
</reference>
<sequence length="508" mass="58279">MKINSLTMASNGNVSHLSQNQGLVAENFLALFLMLLGQGENTFSLSEEINKPISPEEEKTCQGGFLALKERDLTDTNNPKEILKNLNLKNLKIKTEDSSEESPENIIAFFENILKEINYYFENLLSQEAEGTIKIIENTIKDLKSDFKNLINFLKENTLTDRNKEVFQLNDKERNNNKLEQILTHIKNNLESLEKNISGKEFSEQEIISAKKLFKKIENSIENIWHKSNNFQKTNNIEPEKLANNIQAENLKLDENINKNKKKQIQTAQNIYHKEKISREKDPAGNIQKEFKKETLKNNDSLIENKLLKEKNSIKENKEFRAIENSQNIQNTKDTLNSHAEKKEHLITNLKVTTNTEIETAKNITVKENHHTAQSFKVEEVPNFVKELVLKIYPQGKHEAKIKLDPPELGEIHVTVSIDKGEVKLLLTVGHTKAAEALQQHLHQLGTSLENLGLQFSGAEINLAQQQSNENHQETGYNLNFSGREKHHKEEGENYKKRDHQGLINIVV</sequence>
<feature type="domain" description="Flagellar hook-length control protein-like C-terminal" evidence="2">
    <location>
        <begin position="393"/>
        <end position="468"/>
    </location>
</feature>
<proteinExistence type="predicted"/>
<dbReference type="InterPro" id="IPR021136">
    <property type="entry name" value="Flagellar_hook_control-like_C"/>
</dbReference>
<gene>
    <name evidence="3" type="ORF">TH606_08460</name>
</gene>
<dbReference type="InterPro" id="IPR038610">
    <property type="entry name" value="FliK-like_C_sf"/>
</dbReference>
<dbReference type="AlphaFoldDB" id="A0A177E7C5"/>
<dbReference type="PANTHER" id="PTHR37533:SF2">
    <property type="entry name" value="FLAGELLAR HOOK-LENGTH CONTROL PROTEIN"/>
    <property type="match status" value="1"/>
</dbReference>
<dbReference type="PANTHER" id="PTHR37533">
    <property type="entry name" value="FLAGELLAR HOOK-LENGTH CONTROL PROTEIN"/>
    <property type="match status" value="1"/>
</dbReference>
<feature type="coiled-coil region" evidence="1">
    <location>
        <begin position="126"/>
        <end position="196"/>
    </location>
</feature>
<accession>A0A177E7C5</accession>
<dbReference type="RefSeq" id="WP_068542893.1">
    <property type="nucleotide sequence ID" value="NZ_LSFI01000039.1"/>
</dbReference>
<organism evidence="3 4">
    <name type="scientific">Thermodesulfatator autotrophicus</name>
    <dbReference type="NCBI Taxonomy" id="1795632"/>
    <lineage>
        <taxon>Bacteria</taxon>
        <taxon>Pseudomonadati</taxon>
        <taxon>Thermodesulfobacteriota</taxon>
        <taxon>Thermodesulfobacteria</taxon>
        <taxon>Thermodesulfobacteriales</taxon>
        <taxon>Thermodesulfatatoraceae</taxon>
        <taxon>Thermodesulfatator</taxon>
    </lineage>
</organism>
<comment type="caution">
    <text evidence="3">The sequence shown here is derived from an EMBL/GenBank/DDBJ whole genome shotgun (WGS) entry which is preliminary data.</text>
</comment>
<evidence type="ECO:0000313" key="4">
    <source>
        <dbReference type="Proteomes" id="UP000076964"/>
    </source>
</evidence>
<name>A0A177E7C5_9BACT</name>